<dbReference type="AlphaFoldDB" id="A0A8J8SVR0"/>
<sequence length="203" mass="22974">MVKGIIFHYDQHYTPHFCDDITQLLTTSSLLHHVHSFPHIHQGIECQTPPVYSEDHSAPLHAALVVASLPGRPSASWRLTYRARHQPLSLSLPTHTRGPSRLHMQDLHSTCSVTVPTTCRSATDHVYITIVRPLPSPTPLPAPPVRGRPELREKNEPIGKGRPHQDWSGPDEQRLTSHQLSGQPRMSRDTYLAQLFAKRLWEL</sequence>
<evidence type="ECO:0000313" key="2">
    <source>
        <dbReference type="EMBL" id="TNV72168.1"/>
    </source>
</evidence>
<name>A0A8J8SVR0_HALGN</name>
<comment type="caution">
    <text evidence="2">The sequence shown here is derived from an EMBL/GenBank/DDBJ whole genome shotgun (WGS) entry which is preliminary data.</text>
</comment>
<organism evidence="2 3">
    <name type="scientific">Halteria grandinella</name>
    <dbReference type="NCBI Taxonomy" id="5974"/>
    <lineage>
        <taxon>Eukaryota</taxon>
        <taxon>Sar</taxon>
        <taxon>Alveolata</taxon>
        <taxon>Ciliophora</taxon>
        <taxon>Intramacronucleata</taxon>
        <taxon>Spirotrichea</taxon>
        <taxon>Stichotrichia</taxon>
        <taxon>Sporadotrichida</taxon>
        <taxon>Halteriidae</taxon>
        <taxon>Halteria</taxon>
    </lineage>
</organism>
<accession>A0A8J8SVR0</accession>
<dbReference type="Proteomes" id="UP000785679">
    <property type="component" value="Unassembled WGS sequence"/>
</dbReference>
<keyword evidence="3" id="KW-1185">Reference proteome</keyword>
<proteinExistence type="predicted"/>
<gene>
    <name evidence="2" type="ORF">FGO68_gene8</name>
</gene>
<reference evidence="2" key="1">
    <citation type="submission" date="2019-06" db="EMBL/GenBank/DDBJ databases">
        <authorList>
            <person name="Zheng W."/>
        </authorList>
    </citation>
    <scope>NUCLEOTIDE SEQUENCE</scope>
    <source>
        <strain evidence="2">QDHG01</strain>
    </source>
</reference>
<evidence type="ECO:0000313" key="3">
    <source>
        <dbReference type="Proteomes" id="UP000785679"/>
    </source>
</evidence>
<evidence type="ECO:0000256" key="1">
    <source>
        <dbReference type="SAM" id="MobiDB-lite"/>
    </source>
</evidence>
<feature type="region of interest" description="Disordered" evidence="1">
    <location>
        <begin position="133"/>
        <end position="185"/>
    </location>
</feature>
<feature type="compositionally biased region" description="Basic and acidic residues" evidence="1">
    <location>
        <begin position="147"/>
        <end position="175"/>
    </location>
</feature>
<feature type="compositionally biased region" description="Pro residues" evidence="1">
    <location>
        <begin position="134"/>
        <end position="146"/>
    </location>
</feature>
<protein>
    <submittedName>
        <fullName evidence="2">Uncharacterized protein</fullName>
    </submittedName>
</protein>
<dbReference type="EMBL" id="RRYP01023824">
    <property type="protein sequence ID" value="TNV72168.1"/>
    <property type="molecule type" value="Genomic_DNA"/>
</dbReference>